<organism evidence="3">
    <name type="scientific">uncultured organism</name>
    <dbReference type="NCBI Taxonomy" id="155900"/>
    <lineage>
        <taxon>unclassified sequences</taxon>
        <taxon>environmental samples</taxon>
    </lineage>
</organism>
<dbReference type="Pfam" id="PF12697">
    <property type="entry name" value="Abhydrolase_6"/>
    <property type="match status" value="1"/>
</dbReference>
<feature type="transmembrane region" description="Helical" evidence="1">
    <location>
        <begin position="46"/>
        <end position="67"/>
    </location>
</feature>
<dbReference type="InterPro" id="IPR000073">
    <property type="entry name" value="AB_hydrolase_1"/>
</dbReference>
<keyword evidence="1" id="KW-1133">Transmembrane helix</keyword>
<name>A0A223HE11_9ZZZZ</name>
<dbReference type="ESTHER" id="9zzzz-a0a223he11">
    <property type="family name" value="6_AlphaBeta_hydrolase"/>
</dbReference>
<protein>
    <submittedName>
        <fullName evidence="3">Lipase/esterase EstDL33</fullName>
    </submittedName>
</protein>
<dbReference type="InterPro" id="IPR050266">
    <property type="entry name" value="AB_hydrolase_sf"/>
</dbReference>
<keyword evidence="1" id="KW-0812">Transmembrane</keyword>
<dbReference type="PANTHER" id="PTHR43798:SF33">
    <property type="entry name" value="HYDROLASE, PUTATIVE (AFU_ORTHOLOGUE AFUA_2G14860)-RELATED"/>
    <property type="match status" value="1"/>
</dbReference>
<dbReference type="GO" id="GO:0016020">
    <property type="term" value="C:membrane"/>
    <property type="evidence" value="ECO:0007669"/>
    <property type="project" value="TreeGrafter"/>
</dbReference>
<accession>A0A223HE11</accession>
<proteinExistence type="predicted"/>
<keyword evidence="1" id="KW-0472">Membrane</keyword>
<sequence length="388" mass="41650">MKNKSTPCLQSFTGWGFYINGGKRGLFYKIQITIGERLMKKLQLNLIGFVVLAFLICAMMVPAASAASEISFPVTLRGGSAQITVTIFENPKGWCGGANILAVHGLTGNANTWKPLAEAMFAEPGWGRTIKRVIALDLPGHGKSPIPYNLAGGPWGNLLIDDNISVIMQTILALQAKNMGPRVIMGHSMGGLAIQGLQEGLLKTDLSLAHLGIFRAVLLAPVPAKGAEWTQGPEADVTPFIFGTEGDPVVGQYLFIPAEYAALGTDWMDLNYITVPNRPSVEAIAAYVAPEPLYTLLQLVGRLEPLGYARPAARQGAFNIINGTLLNLVSFSQDNLVPQANLDALYPYLTGSPLGLFYRAIDTDDACHNMLISNPAKVAKTLKTLGPF</sequence>
<dbReference type="InterPro" id="IPR029058">
    <property type="entry name" value="AB_hydrolase_fold"/>
</dbReference>
<dbReference type="AlphaFoldDB" id="A0A223HE11"/>
<reference evidence="3" key="1">
    <citation type="submission" date="2017-06" db="EMBL/GenBank/DDBJ databases">
        <title>Soil metagenome-derived 3-hydroxypalmitic acid methyl ester hydrolases suppress extracellular polysaccharide production in Ralstonia solanacearum.</title>
        <authorList>
            <person name="Lee M.-H."/>
            <person name="Khan R."/>
            <person name="Tao W."/>
            <person name="Choi K."/>
            <person name="Lee S.-W."/>
        </authorList>
    </citation>
    <scope>NUCLEOTIDE SEQUENCE</scope>
</reference>
<dbReference type="Gene3D" id="3.40.50.1820">
    <property type="entry name" value="alpha/beta hydrolase"/>
    <property type="match status" value="1"/>
</dbReference>
<evidence type="ECO:0000256" key="1">
    <source>
        <dbReference type="SAM" id="Phobius"/>
    </source>
</evidence>
<evidence type="ECO:0000259" key="2">
    <source>
        <dbReference type="Pfam" id="PF12697"/>
    </source>
</evidence>
<evidence type="ECO:0000313" key="3">
    <source>
        <dbReference type="EMBL" id="AST47499.1"/>
    </source>
</evidence>
<dbReference type="EMBL" id="MF279071">
    <property type="protein sequence ID" value="AST47499.1"/>
    <property type="molecule type" value="Genomic_DNA"/>
</dbReference>
<feature type="domain" description="AB hydrolase-1" evidence="2">
    <location>
        <begin position="100"/>
        <end position="338"/>
    </location>
</feature>
<dbReference type="PANTHER" id="PTHR43798">
    <property type="entry name" value="MONOACYLGLYCEROL LIPASE"/>
    <property type="match status" value="1"/>
</dbReference>
<dbReference type="SUPFAM" id="SSF53474">
    <property type="entry name" value="alpha/beta-Hydrolases"/>
    <property type="match status" value="1"/>
</dbReference>